<feature type="transmembrane region" description="Helical" evidence="9">
    <location>
        <begin position="41"/>
        <end position="63"/>
    </location>
</feature>
<feature type="transmembrane region" description="Helical" evidence="9">
    <location>
        <begin position="127"/>
        <end position="147"/>
    </location>
</feature>
<evidence type="ECO:0000256" key="9">
    <source>
        <dbReference type="RuleBase" id="RU351113"/>
    </source>
</evidence>
<evidence type="ECO:0000256" key="5">
    <source>
        <dbReference type="ARBA" id="ARBA00022989"/>
    </source>
</evidence>
<accession>A0A1S5VFM2</accession>
<feature type="transmembrane region" description="Helical" evidence="9">
    <location>
        <begin position="295"/>
        <end position="320"/>
    </location>
</feature>
<evidence type="ECO:0000256" key="3">
    <source>
        <dbReference type="ARBA" id="ARBA00022692"/>
    </source>
</evidence>
<evidence type="ECO:0000256" key="6">
    <source>
        <dbReference type="ARBA" id="ARBA00023136"/>
    </source>
</evidence>
<evidence type="ECO:0000256" key="2">
    <source>
        <dbReference type="ARBA" id="ARBA00022606"/>
    </source>
</evidence>
<keyword evidence="5 9" id="KW-1133">Transmembrane helix</keyword>
<comment type="subcellular location">
    <subcellularLocation>
        <location evidence="9">Cell membrane</location>
        <topology evidence="9">Multi-pass membrane protein</topology>
    </subcellularLocation>
    <subcellularLocation>
        <location evidence="1">Membrane</location>
        <topology evidence="1">Multi-pass membrane protein</topology>
    </subcellularLocation>
</comment>
<feature type="transmembrane region" description="Helical" evidence="9">
    <location>
        <begin position="192"/>
        <end position="220"/>
    </location>
</feature>
<keyword evidence="4 9" id="KW-0552">Olfaction</keyword>
<feature type="transmembrane region" description="Helical" evidence="9">
    <location>
        <begin position="69"/>
        <end position="88"/>
    </location>
</feature>
<dbReference type="PANTHER" id="PTHR21137:SF42">
    <property type="entry name" value="ODORANT RECEPTOR 83A"/>
    <property type="match status" value="1"/>
</dbReference>
<keyword evidence="7 9" id="KW-0675">Receptor</keyword>
<evidence type="ECO:0000256" key="7">
    <source>
        <dbReference type="ARBA" id="ARBA00023170"/>
    </source>
</evidence>
<dbReference type="GO" id="GO:0005549">
    <property type="term" value="F:odorant binding"/>
    <property type="evidence" value="ECO:0007669"/>
    <property type="project" value="InterPro"/>
</dbReference>
<dbReference type="AlphaFoldDB" id="A0A1S5VFM2"/>
<evidence type="ECO:0000256" key="1">
    <source>
        <dbReference type="ARBA" id="ARBA00004141"/>
    </source>
</evidence>
<evidence type="ECO:0000313" key="10">
    <source>
        <dbReference type="EMBL" id="AQN78430.1"/>
    </source>
</evidence>
<reference evidence="10" key="1">
    <citation type="journal article" date="2017" name="Comp. Biochem. Physiol. Part D Genomics Proteomics">
        <title>Candidate chemosensory genes identified in the endoparasitoid Meteorus pulchricornis (Hymenoptera: Braconidae) by antennal transcriptome analysis.</title>
        <authorList>
            <person name="Sheng S."/>
            <person name="Liao C.W."/>
            <person name="Zheng Y."/>
            <person name="Zhou Y."/>
            <person name="Xu Y."/>
            <person name="Song W.M."/>
            <person name="He P."/>
            <person name="Zhang J."/>
            <person name="Wu F.A."/>
        </authorList>
    </citation>
    <scope>NUCLEOTIDE SEQUENCE</scope>
    <source>
        <strain evidence="10">Zhenjiang</strain>
    </source>
</reference>
<name>A0A1S5VFM2_9HYME</name>
<keyword evidence="3 9" id="KW-0812">Transmembrane</keyword>
<proteinExistence type="evidence at transcript level"/>
<dbReference type="GO" id="GO:0005886">
    <property type="term" value="C:plasma membrane"/>
    <property type="evidence" value="ECO:0007669"/>
    <property type="project" value="UniProtKB-SubCell"/>
</dbReference>
<dbReference type="Pfam" id="PF02949">
    <property type="entry name" value="7tm_6"/>
    <property type="match status" value="1"/>
</dbReference>
<dbReference type="PANTHER" id="PTHR21137">
    <property type="entry name" value="ODORANT RECEPTOR"/>
    <property type="match status" value="1"/>
</dbReference>
<dbReference type="GO" id="GO:0007165">
    <property type="term" value="P:signal transduction"/>
    <property type="evidence" value="ECO:0007669"/>
    <property type="project" value="UniProtKB-KW"/>
</dbReference>
<feature type="transmembrane region" description="Helical" evidence="9">
    <location>
        <begin position="364"/>
        <end position="383"/>
    </location>
</feature>
<organism evidence="10">
    <name type="scientific">Meteorus pulchricornis</name>
    <dbReference type="NCBI Taxonomy" id="51522"/>
    <lineage>
        <taxon>Eukaryota</taxon>
        <taxon>Metazoa</taxon>
        <taxon>Ecdysozoa</taxon>
        <taxon>Arthropoda</taxon>
        <taxon>Hexapoda</taxon>
        <taxon>Insecta</taxon>
        <taxon>Pterygota</taxon>
        <taxon>Neoptera</taxon>
        <taxon>Endopterygota</taxon>
        <taxon>Hymenoptera</taxon>
        <taxon>Apocrita</taxon>
        <taxon>Ichneumonoidea</taxon>
        <taxon>Braconidae</taxon>
        <taxon>Meteorinae</taxon>
        <taxon>Meteorus</taxon>
    </lineage>
</organism>
<dbReference type="GO" id="GO:0004984">
    <property type="term" value="F:olfactory receptor activity"/>
    <property type="evidence" value="ECO:0007669"/>
    <property type="project" value="InterPro"/>
</dbReference>
<keyword evidence="8 9" id="KW-0807">Transducer</keyword>
<keyword evidence="2 9" id="KW-0716">Sensory transduction</keyword>
<sequence>MNPNIDRKFEEAKGLLDRVSRPLQLVGVWPVKRTSTSNLRFVMFITYFSTHLCMEYCDLLVVFGDIQSMVLNLMESGLQSMIILRLFCLRYRKIMHQIVIAIQDDVIDDNYDDPNEKKIYIKYSSIAAAYHKFSVWLGWITAINWYFMPLQNYGFALMQNATIPLITPYRIRTGFDISSMKWTISIYIYQMPMIFTSVCYVATFNFIIVAVTNICAKIAVLSYNVNNLAVHRVTFTTMKLSDVVEKHLKIIRIVDKLDKAFNLIFFYELINTTVLIGLLLYCAMVNLDNAEPMALVLSLLYAATMMMLVFVNCLMGEYLATEAAQLLASYYECSWYEMPLSFQRDLIICMMRAQVPMHLTAAKFYVYSLSSFTSILKSSMAYVSMLRTMI</sequence>
<feature type="transmembrane region" description="Helical" evidence="9">
    <location>
        <begin position="264"/>
        <end position="283"/>
    </location>
</feature>
<dbReference type="EMBL" id="KY445495">
    <property type="protein sequence ID" value="AQN78430.1"/>
    <property type="molecule type" value="mRNA"/>
</dbReference>
<dbReference type="InterPro" id="IPR004117">
    <property type="entry name" value="7tm6_olfct_rcpt"/>
</dbReference>
<comment type="similarity">
    <text evidence="9">Belongs to the insect chemoreceptor superfamily. Heteromeric odorant receptor channel (TC 1.A.69) family.</text>
</comment>
<protein>
    <recommendedName>
        <fullName evidence="9">Odorant receptor</fullName>
    </recommendedName>
</protein>
<evidence type="ECO:0000256" key="4">
    <source>
        <dbReference type="ARBA" id="ARBA00022725"/>
    </source>
</evidence>
<evidence type="ECO:0000256" key="8">
    <source>
        <dbReference type="ARBA" id="ARBA00023224"/>
    </source>
</evidence>
<keyword evidence="6 9" id="KW-0472">Membrane</keyword>